<proteinExistence type="predicted"/>
<comment type="caution">
    <text evidence="1">The sequence shown here is derived from an EMBL/GenBank/DDBJ whole genome shotgun (WGS) entry which is preliminary data.</text>
</comment>
<dbReference type="Proteomes" id="UP000272117">
    <property type="component" value="Unassembled WGS sequence"/>
</dbReference>
<dbReference type="AlphaFoldDB" id="A0A3M9MHC9"/>
<organism evidence="1 2">
    <name type="scientific">Rufibacter latericius</name>
    <dbReference type="NCBI Taxonomy" id="2487040"/>
    <lineage>
        <taxon>Bacteria</taxon>
        <taxon>Pseudomonadati</taxon>
        <taxon>Bacteroidota</taxon>
        <taxon>Cytophagia</taxon>
        <taxon>Cytophagales</taxon>
        <taxon>Hymenobacteraceae</taxon>
        <taxon>Rufibacter</taxon>
    </lineage>
</organism>
<protein>
    <submittedName>
        <fullName evidence="1">Uncharacterized protein</fullName>
    </submittedName>
</protein>
<keyword evidence="2" id="KW-1185">Reference proteome</keyword>
<evidence type="ECO:0000313" key="1">
    <source>
        <dbReference type="EMBL" id="RNI24969.1"/>
    </source>
</evidence>
<accession>A0A3M9MHC9</accession>
<gene>
    <name evidence="1" type="ORF">EFB08_16130</name>
</gene>
<dbReference type="EMBL" id="RJJD01000010">
    <property type="protein sequence ID" value="RNI24969.1"/>
    <property type="molecule type" value="Genomic_DNA"/>
</dbReference>
<evidence type="ECO:0000313" key="2">
    <source>
        <dbReference type="Proteomes" id="UP000272117"/>
    </source>
</evidence>
<name>A0A3M9MHC9_9BACT</name>
<sequence length="62" mass="7054">MVGFGTVFKKEALKGNDKKSLPVTSRQANRQTTKKLKQLTNFRMGGYGRQLKNLISYTWMTG</sequence>
<reference evidence="1 2" key="1">
    <citation type="submission" date="2018-11" db="EMBL/GenBank/DDBJ databases">
        <title>Rufibacter latericius sp. nov., isolated from water in Baiyang Lake.</title>
        <authorList>
            <person name="Yang Y."/>
        </authorList>
    </citation>
    <scope>NUCLEOTIDE SEQUENCE [LARGE SCALE GENOMIC DNA]</scope>
    <source>
        <strain evidence="1 2">R-22-1c-1</strain>
    </source>
</reference>